<dbReference type="EMBL" id="AP024443">
    <property type="protein sequence ID" value="BCS18784.1"/>
    <property type="molecule type" value="Genomic_DNA"/>
</dbReference>
<protein>
    <submittedName>
        <fullName evidence="2">Uncharacterized protein</fullName>
    </submittedName>
</protein>
<feature type="transmembrane region" description="Helical" evidence="1">
    <location>
        <begin position="129"/>
        <end position="150"/>
    </location>
</feature>
<evidence type="ECO:0000256" key="1">
    <source>
        <dbReference type="SAM" id="Phobius"/>
    </source>
</evidence>
<gene>
    <name evidence="2" type="ORF">APUU_11612A</name>
</gene>
<proteinExistence type="predicted"/>
<evidence type="ECO:0000313" key="3">
    <source>
        <dbReference type="Proteomes" id="UP000654913"/>
    </source>
</evidence>
<dbReference type="AlphaFoldDB" id="A0A7R7XCG1"/>
<keyword evidence="3" id="KW-1185">Reference proteome</keyword>
<feature type="transmembrane region" description="Helical" evidence="1">
    <location>
        <begin position="61"/>
        <end position="79"/>
    </location>
</feature>
<keyword evidence="1" id="KW-0472">Membrane</keyword>
<dbReference type="Proteomes" id="UP000654913">
    <property type="component" value="Chromosome 1"/>
</dbReference>
<reference evidence="2" key="1">
    <citation type="submission" date="2021-01" db="EMBL/GenBank/DDBJ databases">
        <authorList>
            <consortium name="Aspergillus puulaauensis MK2 genome sequencing consortium"/>
            <person name="Kazuki M."/>
            <person name="Futagami T."/>
        </authorList>
    </citation>
    <scope>NUCLEOTIDE SEQUENCE</scope>
    <source>
        <strain evidence="2">MK2</strain>
    </source>
</reference>
<name>A0A7R7XCG1_9EURO</name>
<dbReference type="KEGG" id="apuu:APUU_11612A"/>
<organism evidence="2 3">
    <name type="scientific">Aspergillus puulaauensis</name>
    <dbReference type="NCBI Taxonomy" id="1220207"/>
    <lineage>
        <taxon>Eukaryota</taxon>
        <taxon>Fungi</taxon>
        <taxon>Dikarya</taxon>
        <taxon>Ascomycota</taxon>
        <taxon>Pezizomycotina</taxon>
        <taxon>Eurotiomycetes</taxon>
        <taxon>Eurotiomycetidae</taxon>
        <taxon>Eurotiales</taxon>
        <taxon>Aspergillaceae</taxon>
        <taxon>Aspergillus</taxon>
    </lineage>
</organism>
<sequence length="382" mass="42838">MDTIRTILAQAGNTTKAADGIVVCVSPFSSSFSLLPRLHVYFCFTVATAFWPFYNTRPVKAAYVFSIFYAVLSAVHSAANFALLARGSTRDHFLGPDLFHHYRTIALGIFFCTRLVYSPRGRPLTNDQFKLIHSLLIVLAVAGVAGNIAIRHVARNITSNESICQAAHAVLLPQKIVLGDHSKYDGLFSSLEETPYISIHPWANARISQPTSKVTPNTFFQALKLAGRAILLYNDSGFIIVTTAVLLSVQAEIIYYNLQFPASLTSGILPHWSIWVLTLLYLTTEAGIWIHGLPERLRQERTARHKKEAAEAEIQRILKPLKDGEIHIYLQPREDIQPPYGGEITYEEAALYCRALPEFIPVFEDLIRLLKANKEMKTRLAR</sequence>
<dbReference type="RefSeq" id="XP_041550978.1">
    <property type="nucleotide sequence ID" value="XM_041697722.1"/>
</dbReference>
<evidence type="ECO:0000313" key="2">
    <source>
        <dbReference type="EMBL" id="BCS18784.1"/>
    </source>
</evidence>
<reference evidence="2" key="2">
    <citation type="submission" date="2021-02" db="EMBL/GenBank/DDBJ databases">
        <title>Aspergillus puulaauensis MK2 genome sequence.</title>
        <authorList>
            <person name="Futagami T."/>
            <person name="Mori K."/>
            <person name="Kadooka C."/>
            <person name="Tanaka T."/>
        </authorList>
    </citation>
    <scope>NUCLEOTIDE SEQUENCE</scope>
    <source>
        <strain evidence="2">MK2</strain>
    </source>
</reference>
<keyword evidence="1" id="KW-0812">Transmembrane</keyword>
<dbReference type="GeneID" id="64968789"/>
<accession>A0A7R7XCG1</accession>
<dbReference type="OrthoDB" id="10380317at2759"/>
<feature type="transmembrane region" description="Helical" evidence="1">
    <location>
        <begin position="38"/>
        <end position="54"/>
    </location>
</feature>
<keyword evidence="1" id="KW-1133">Transmembrane helix</keyword>